<comment type="caution">
    <text evidence="2">The sequence shown here is derived from an EMBL/GenBank/DDBJ whole genome shotgun (WGS) entry which is preliminary data.</text>
</comment>
<protein>
    <submittedName>
        <fullName evidence="2">Uncharacterized protein</fullName>
    </submittedName>
</protein>
<sequence>EQGGGFTCPFCSRVISVQLIQQFAVTHPQLFFKAHNCPGYSSQSYSVSTVTNGVAANGFPAGATPAPPSSRLHPLPGRRPSPQNEASITTTRAPSGVAENLSSCHAFLDLFQRRQGKIWGQVPPSFFTSPYNTQHWCLL</sequence>
<dbReference type="GeneID" id="94430601"/>
<dbReference type="RefSeq" id="XP_067920636.1">
    <property type="nucleotide sequence ID" value="XM_068067390.1"/>
</dbReference>
<dbReference type="VEuPathDB" id="ToxoDB:CSUI_007240"/>
<reference evidence="2 3" key="1">
    <citation type="journal article" date="2017" name="Int. J. Parasitol.">
        <title>The genome of the protozoan parasite Cystoisospora suis and a reverse vaccinology approach to identify vaccine candidates.</title>
        <authorList>
            <person name="Palmieri N."/>
            <person name="Shrestha A."/>
            <person name="Ruttkowski B."/>
            <person name="Beck T."/>
            <person name="Vogl C."/>
            <person name="Tomley F."/>
            <person name="Blake D.P."/>
            <person name="Joachim A."/>
        </authorList>
    </citation>
    <scope>NUCLEOTIDE SEQUENCE [LARGE SCALE GENOMIC DNA]</scope>
    <source>
        <strain evidence="2 3">Wien I</strain>
    </source>
</reference>
<name>A0A2C6KRB0_9APIC</name>
<organism evidence="2 3">
    <name type="scientific">Cystoisospora suis</name>
    <dbReference type="NCBI Taxonomy" id="483139"/>
    <lineage>
        <taxon>Eukaryota</taxon>
        <taxon>Sar</taxon>
        <taxon>Alveolata</taxon>
        <taxon>Apicomplexa</taxon>
        <taxon>Conoidasida</taxon>
        <taxon>Coccidia</taxon>
        <taxon>Eucoccidiorida</taxon>
        <taxon>Eimeriorina</taxon>
        <taxon>Sarcocystidae</taxon>
        <taxon>Cystoisospora</taxon>
    </lineage>
</organism>
<evidence type="ECO:0000313" key="3">
    <source>
        <dbReference type="Proteomes" id="UP000221165"/>
    </source>
</evidence>
<feature type="non-terminal residue" evidence="2">
    <location>
        <position position="1"/>
    </location>
</feature>
<gene>
    <name evidence="2" type="ORF">CSUI_007240</name>
</gene>
<keyword evidence="3" id="KW-1185">Reference proteome</keyword>
<feature type="compositionally biased region" description="Polar residues" evidence="1">
    <location>
        <begin position="81"/>
        <end position="93"/>
    </location>
</feature>
<dbReference type="OrthoDB" id="333079at2759"/>
<proteinExistence type="predicted"/>
<feature type="region of interest" description="Disordered" evidence="1">
    <location>
        <begin position="57"/>
        <end position="94"/>
    </location>
</feature>
<dbReference type="Proteomes" id="UP000221165">
    <property type="component" value="Unassembled WGS sequence"/>
</dbReference>
<evidence type="ECO:0000313" key="2">
    <source>
        <dbReference type="EMBL" id="PHJ18934.1"/>
    </source>
</evidence>
<dbReference type="AlphaFoldDB" id="A0A2C6KRB0"/>
<evidence type="ECO:0000256" key="1">
    <source>
        <dbReference type="SAM" id="MobiDB-lite"/>
    </source>
</evidence>
<accession>A0A2C6KRB0</accession>
<dbReference type="EMBL" id="MIGC01003765">
    <property type="protein sequence ID" value="PHJ18934.1"/>
    <property type="molecule type" value="Genomic_DNA"/>
</dbReference>